<keyword evidence="1" id="KW-0862">Zinc</keyword>
<gene>
    <name evidence="3" type="ORF">MCOR_44897</name>
</gene>
<dbReference type="GO" id="GO:0008270">
    <property type="term" value="F:zinc ion binding"/>
    <property type="evidence" value="ECO:0007669"/>
    <property type="project" value="UniProtKB-KW"/>
</dbReference>
<dbReference type="AlphaFoldDB" id="A0A6J8DUW5"/>
<accession>A0A6J8DUW5</accession>
<reference evidence="3 4" key="1">
    <citation type="submission" date="2020-06" db="EMBL/GenBank/DDBJ databases">
        <authorList>
            <person name="Li R."/>
            <person name="Bekaert M."/>
        </authorList>
    </citation>
    <scope>NUCLEOTIDE SEQUENCE [LARGE SCALE GENOMIC DNA]</scope>
    <source>
        <strain evidence="4">wild</strain>
    </source>
</reference>
<keyword evidence="4" id="KW-1185">Reference proteome</keyword>
<dbReference type="InterPro" id="IPR000315">
    <property type="entry name" value="Znf_B-box"/>
</dbReference>
<dbReference type="Proteomes" id="UP000507470">
    <property type="component" value="Unassembled WGS sequence"/>
</dbReference>
<proteinExistence type="predicted"/>
<name>A0A6J8DUW5_MYTCO</name>
<dbReference type="CDD" id="cd19756">
    <property type="entry name" value="Bbox2"/>
    <property type="match status" value="1"/>
</dbReference>
<dbReference type="OrthoDB" id="6119044at2759"/>
<dbReference type="SUPFAM" id="SSF57845">
    <property type="entry name" value="B-box zinc-binding domain"/>
    <property type="match status" value="1"/>
</dbReference>
<sequence>MLFVQTVKIIMEILKTFDTHHMIDIDIIEGKPFVVSTSCKVHTDMVLEYFCSDHDTLCCRSCMASAHRSCEKVLPIEVSAKGVKSSARYDEIVEHVTTLNSAVNELEDKKRQVLTTLKESKLTAKQDVNNFKAQLPKRNQEIEAALISEIDKIHTDLSNEANENLEKISDGRRKIQNIAEQFEFVSKHGSESQIFMLINNIKEELNCHANDFHQLLSSQKDLSVSFKESDLLSFMKSFGSVEIKEASLDI</sequence>
<evidence type="ECO:0000256" key="1">
    <source>
        <dbReference type="PROSITE-ProRule" id="PRU00024"/>
    </source>
</evidence>
<protein>
    <recommendedName>
        <fullName evidence="2">B box-type domain-containing protein</fullName>
    </recommendedName>
</protein>
<organism evidence="3 4">
    <name type="scientific">Mytilus coruscus</name>
    <name type="common">Sea mussel</name>
    <dbReference type="NCBI Taxonomy" id="42192"/>
    <lineage>
        <taxon>Eukaryota</taxon>
        <taxon>Metazoa</taxon>
        <taxon>Spiralia</taxon>
        <taxon>Lophotrochozoa</taxon>
        <taxon>Mollusca</taxon>
        <taxon>Bivalvia</taxon>
        <taxon>Autobranchia</taxon>
        <taxon>Pteriomorphia</taxon>
        <taxon>Mytilida</taxon>
        <taxon>Mytiloidea</taxon>
        <taxon>Mytilidae</taxon>
        <taxon>Mytilinae</taxon>
        <taxon>Mytilus</taxon>
    </lineage>
</organism>
<dbReference type="EMBL" id="CACVKT020007914">
    <property type="protein sequence ID" value="CAC5411856.1"/>
    <property type="molecule type" value="Genomic_DNA"/>
</dbReference>
<feature type="domain" description="B box-type" evidence="2">
    <location>
        <begin position="39"/>
        <end position="76"/>
    </location>
</feature>
<evidence type="ECO:0000259" key="2">
    <source>
        <dbReference type="PROSITE" id="PS50119"/>
    </source>
</evidence>
<dbReference type="PROSITE" id="PS50119">
    <property type="entry name" value="ZF_BBOX"/>
    <property type="match status" value="1"/>
</dbReference>
<evidence type="ECO:0000313" key="3">
    <source>
        <dbReference type="EMBL" id="CAC5411856.1"/>
    </source>
</evidence>
<keyword evidence="1" id="KW-0863">Zinc-finger</keyword>
<evidence type="ECO:0000313" key="4">
    <source>
        <dbReference type="Proteomes" id="UP000507470"/>
    </source>
</evidence>
<keyword evidence="1" id="KW-0479">Metal-binding</keyword>
<dbReference type="Gene3D" id="3.30.160.60">
    <property type="entry name" value="Classic Zinc Finger"/>
    <property type="match status" value="1"/>
</dbReference>